<feature type="compositionally biased region" description="Basic and acidic residues" evidence="5">
    <location>
        <begin position="244"/>
        <end position="256"/>
    </location>
</feature>
<evidence type="ECO:0000313" key="7">
    <source>
        <dbReference type="EMBL" id="OQR76831.1"/>
    </source>
</evidence>
<dbReference type="STRING" id="418985.A0A1V9XTR7"/>
<dbReference type="InterPro" id="IPR018731">
    <property type="entry name" value="Atg13_N"/>
</dbReference>
<dbReference type="AlphaFoldDB" id="A0A1V9XTR7"/>
<evidence type="ECO:0000256" key="1">
    <source>
        <dbReference type="ARBA" id="ARBA00004329"/>
    </source>
</evidence>
<dbReference type="GO" id="GO:1990316">
    <property type="term" value="C:Atg1/ULK1 kinase complex"/>
    <property type="evidence" value="ECO:0007669"/>
    <property type="project" value="InterPro"/>
</dbReference>
<dbReference type="OrthoDB" id="70161at2759"/>
<dbReference type="GO" id="GO:0000423">
    <property type="term" value="P:mitophagy"/>
    <property type="evidence" value="ECO:0007669"/>
    <property type="project" value="TreeGrafter"/>
</dbReference>
<reference evidence="7 8" key="1">
    <citation type="journal article" date="2017" name="Gigascience">
        <title>Draft genome of the honey bee ectoparasitic mite, Tropilaelaps mercedesae, is shaped by the parasitic life history.</title>
        <authorList>
            <person name="Dong X."/>
            <person name="Armstrong S.D."/>
            <person name="Xia D."/>
            <person name="Makepeace B.L."/>
            <person name="Darby A.C."/>
            <person name="Kadowaki T."/>
        </authorList>
    </citation>
    <scope>NUCLEOTIDE SEQUENCE [LARGE SCALE GENOMIC DNA]</scope>
    <source>
        <strain evidence="7">Wuxi-XJTLU</strain>
    </source>
</reference>
<dbReference type="GO" id="GO:0000407">
    <property type="term" value="C:phagophore assembly site"/>
    <property type="evidence" value="ECO:0007669"/>
    <property type="project" value="UniProtKB-SubCell"/>
</dbReference>
<feature type="domain" description="Autophagy-related protein 13 N-terminal" evidence="6">
    <location>
        <begin position="2"/>
        <end position="99"/>
    </location>
</feature>
<evidence type="ECO:0000256" key="5">
    <source>
        <dbReference type="SAM" id="MobiDB-lite"/>
    </source>
</evidence>
<dbReference type="Proteomes" id="UP000192247">
    <property type="component" value="Unassembled WGS sequence"/>
</dbReference>
<dbReference type="Gene3D" id="3.30.900.10">
    <property type="entry name" value="HORMA domain"/>
    <property type="match status" value="1"/>
</dbReference>
<name>A0A1V9XTR7_9ACAR</name>
<dbReference type="EMBL" id="MNPL01004328">
    <property type="protein sequence ID" value="OQR76831.1"/>
    <property type="molecule type" value="Genomic_DNA"/>
</dbReference>
<dbReference type="InterPro" id="IPR036570">
    <property type="entry name" value="HORMA_dom_sf"/>
</dbReference>
<gene>
    <name evidence="7" type="ORF">BIW11_00534</name>
</gene>
<feature type="region of interest" description="Disordered" evidence="5">
    <location>
        <begin position="225"/>
        <end position="256"/>
    </location>
</feature>
<dbReference type="Pfam" id="PF10033">
    <property type="entry name" value="ATG13"/>
    <property type="match status" value="1"/>
</dbReference>
<proteinExistence type="inferred from homology"/>
<evidence type="ECO:0000256" key="3">
    <source>
        <dbReference type="ARBA" id="ARBA00023006"/>
    </source>
</evidence>
<dbReference type="GO" id="GO:0005829">
    <property type="term" value="C:cytosol"/>
    <property type="evidence" value="ECO:0007669"/>
    <property type="project" value="TreeGrafter"/>
</dbReference>
<evidence type="ECO:0000259" key="6">
    <source>
        <dbReference type="Pfam" id="PF10033"/>
    </source>
</evidence>
<accession>A0A1V9XTR7</accession>
<protein>
    <recommendedName>
        <fullName evidence="4">Autophagy-related protein 13</fullName>
    </recommendedName>
</protein>
<feature type="compositionally biased region" description="Acidic residues" evidence="5">
    <location>
        <begin position="225"/>
        <end position="243"/>
    </location>
</feature>
<feature type="region of interest" description="Disordered" evidence="5">
    <location>
        <begin position="129"/>
        <end position="201"/>
    </location>
</feature>
<evidence type="ECO:0000256" key="4">
    <source>
        <dbReference type="RuleBase" id="RU361214"/>
    </source>
</evidence>
<dbReference type="PANTHER" id="PTHR13430:SF4">
    <property type="entry name" value="AUTOPHAGY-RELATED PROTEIN 13"/>
    <property type="match status" value="1"/>
</dbReference>
<organism evidence="7 8">
    <name type="scientific">Tropilaelaps mercedesae</name>
    <dbReference type="NCBI Taxonomy" id="418985"/>
    <lineage>
        <taxon>Eukaryota</taxon>
        <taxon>Metazoa</taxon>
        <taxon>Ecdysozoa</taxon>
        <taxon>Arthropoda</taxon>
        <taxon>Chelicerata</taxon>
        <taxon>Arachnida</taxon>
        <taxon>Acari</taxon>
        <taxon>Parasitiformes</taxon>
        <taxon>Mesostigmata</taxon>
        <taxon>Gamasina</taxon>
        <taxon>Dermanyssoidea</taxon>
        <taxon>Laelapidae</taxon>
        <taxon>Tropilaelaps</taxon>
    </lineage>
</organism>
<sequence>MVLEVWELALLPETESPKSVFDNYNRMIILLKSLLAITRVVPAYRLAQTQNVDTFILHYRLYLGPMQENTCGEKSGVVTIGQVGTSLGTLSLSVRYRTHLVVTDKERQSSEMPMLKSNYFDQIGTEQDRVDGAFGDTSNPGGKGRRSLKYPAERPKSLAGAPCSPATAARQKGLNESSPFGAFASEARDTNGGIKDSNGQDLPEDLCDMFCNLLLAPEEMKPIEEEEEKVVALSDDDQFEDAEDPSHKDSPNSRSSKENFVYVDLKPAFAEHSSDLSIFFSGAPPPLKSLFNDEEPSQPDASDSHQPEPETLEQQVKKLHTQLENIHEIDQFFQEVCGSEA</sequence>
<dbReference type="GO" id="GO:0034497">
    <property type="term" value="P:protein localization to phagophore assembly site"/>
    <property type="evidence" value="ECO:0007669"/>
    <property type="project" value="TreeGrafter"/>
</dbReference>
<evidence type="ECO:0000256" key="2">
    <source>
        <dbReference type="ARBA" id="ARBA00007341"/>
    </source>
</evidence>
<comment type="caution">
    <text evidence="7">The sequence shown here is derived from an EMBL/GenBank/DDBJ whole genome shotgun (WGS) entry which is preliminary data.</text>
</comment>
<dbReference type="InParanoid" id="A0A1V9XTR7"/>
<keyword evidence="3 4" id="KW-0072">Autophagy</keyword>
<evidence type="ECO:0000313" key="8">
    <source>
        <dbReference type="Proteomes" id="UP000192247"/>
    </source>
</evidence>
<dbReference type="InterPro" id="IPR040182">
    <property type="entry name" value="ATG13"/>
</dbReference>
<comment type="similarity">
    <text evidence="2 4">Belongs to the ATG13 family. Metazoan subfamily.</text>
</comment>
<dbReference type="PANTHER" id="PTHR13430">
    <property type="match status" value="1"/>
</dbReference>
<dbReference type="GO" id="GO:0034727">
    <property type="term" value="P:piecemeal microautophagy of the nucleus"/>
    <property type="evidence" value="ECO:0007669"/>
    <property type="project" value="TreeGrafter"/>
</dbReference>
<feature type="region of interest" description="Disordered" evidence="5">
    <location>
        <begin position="285"/>
        <end position="313"/>
    </location>
</feature>
<comment type="subcellular location">
    <subcellularLocation>
        <location evidence="1">Preautophagosomal structure</location>
    </subcellularLocation>
</comment>
<keyword evidence="8" id="KW-1185">Reference proteome</keyword>